<organism evidence="1 2">
    <name type="scientific">Peronosclerospora sorghi</name>
    <dbReference type="NCBI Taxonomy" id="230839"/>
    <lineage>
        <taxon>Eukaryota</taxon>
        <taxon>Sar</taxon>
        <taxon>Stramenopiles</taxon>
        <taxon>Oomycota</taxon>
        <taxon>Peronosporomycetes</taxon>
        <taxon>Peronosporales</taxon>
        <taxon>Peronosporaceae</taxon>
        <taxon>Peronosclerospora</taxon>
    </lineage>
</organism>
<keyword evidence="2" id="KW-1185">Reference proteome</keyword>
<dbReference type="EMBL" id="CM047580">
    <property type="protein sequence ID" value="KAI9920766.1"/>
    <property type="molecule type" value="Genomic_DNA"/>
</dbReference>
<dbReference type="Proteomes" id="UP001163321">
    <property type="component" value="Chromosome 1"/>
</dbReference>
<evidence type="ECO:0000313" key="2">
    <source>
        <dbReference type="Proteomes" id="UP001163321"/>
    </source>
</evidence>
<evidence type="ECO:0000313" key="1">
    <source>
        <dbReference type="EMBL" id="KAI9920766.1"/>
    </source>
</evidence>
<sequence>MVHHIRVTQVIGNQTPPEAFLERPHYRAANVRDDKTRRQEIQDKKMKSAHSRDASSTAALGAPLIAVPPVKTSLAVVQQTESRASDRDEYLSNLD</sequence>
<proteinExistence type="predicted"/>
<name>A0ACC0WSV0_9STRA</name>
<accession>A0ACC0WSV0</accession>
<reference evidence="1 2" key="1">
    <citation type="journal article" date="2022" name="bioRxiv">
        <title>The genome of the oomycete Peronosclerospora sorghi, a cosmopolitan pathogen of maize and sorghum, is inflated with dispersed pseudogenes.</title>
        <authorList>
            <person name="Fletcher K."/>
            <person name="Martin F."/>
            <person name="Isakeit T."/>
            <person name="Cavanaugh K."/>
            <person name="Magill C."/>
            <person name="Michelmore R."/>
        </authorList>
    </citation>
    <scope>NUCLEOTIDE SEQUENCE [LARGE SCALE GENOMIC DNA]</scope>
    <source>
        <strain evidence="1">P6</strain>
    </source>
</reference>
<protein>
    <submittedName>
        <fullName evidence="1">Uncharacterized protein</fullName>
    </submittedName>
</protein>
<gene>
    <name evidence="1" type="ORF">PsorP6_000536</name>
</gene>
<comment type="caution">
    <text evidence="1">The sequence shown here is derived from an EMBL/GenBank/DDBJ whole genome shotgun (WGS) entry which is preliminary data.</text>
</comment>